<evidence type="ECO:0000313" key="2">
    <source>
        <dbReference type="Proteomes" id="UP000297245"/>
    </source>
</evidence>
<evidence type="ECO:0000313" key="1">
    <source>
        <dbReference type="EMBL" id="THV08337.1"/>
    </source>
</evidence>
<dbReference type="Proteomes" id="UP000297245">
    <property type="component" value="Unassembled WGS sequence"/>
</dbReference>
<reference evidence="1 2" key="1">
    <citation type="journal article" date="2019" name="Nat. Ecol. Evol.">
        <title>Megaphylogeny resolves global patterns of mushroom evolution.</title>
        <authorList>
            <person name="Varga T."/>
            <person name="Krizsan K."/>
            <person name="Foldi C."/>
            <person name="Dima B."/>
            <person name="Sanchez-Garcia M."/>
            <person name="Sanchez-Ramirez S."/>
            <person name="Szollosi G.J."/>
            <person name="Szarkandi J.G."/>
            <person name="Papp V."/>
            <person name="Albert L."/>
            <person name="Andreopoulos W."/>
            <person name="Angelini C."/>
            <person name="Antonin V."/>
            <person name="Barry K.W."/>
            <person name="Bougher N.L."/>
            <person name="Buchanan P."/>
            <person name="Buyck B."/>
            <person name="Bense V."/>
            <person name="Catcheside P."/>
            <person name="Chovatia M."/>
            <person name="Cooper J."/>
            <person name="Damon W."/>
            <person name="Desjardin D."/>
            <person name="Finy P."/>
            <person name="Geml J."/>
            <person name="Haridas S."/>
            <person name="Hughes K."/>
            <person name="Justo A."/>
            <person name="Karasinski D."/>
            <person name="Kautmanova I."/>
            <person name="Kiss B."/>
            <person name="Kocsube S."/>
            <person name="Kotiranta H."/>
            <person name="LaButti K.M."/>
            <person name="Lechner B.E."/>
            <person name="Liimatainen K."/>
            <person name="Lipzen A."/>
            <person name="Lukacs Z."/>
            <person name="Mihaltcheva S."/>
            <person name="Morgado L.N."/>
            <person name="Niskanen T."/>
            <person name="Noordeloos M.E."/>
            <person name="Ohm R.A."/>
            <person name="Ortiz-Santana B."/>
            <person name="Ovrebo C."/>
            <person name="Racz N."/>
            <person name="Riley R."/>
            <person name="Savchenko A."/>
            <person name="Shiryaev A."/>
            <person name="Soop K."/>
            <person name="Spirin V."/>
            <person name="Szebenyi C."/>
            <person name="Tomsovsky M."/>
            <person name="Tulloss R.E."/>
            <person name="Uehling J."/>
            <person name="Grigoriev I.V."/>
            <person name="Vagvolgyi C."/>
            <person name="Papp T."/>
            <person name="Martin F.M."/>
            <person name="Miettinen O."/>
            <person name="Hibbett D.S."/>
            <person name="Nagy L.G."/>
        </authorList>
    </citation>
    <scope>NUCLEOTIDE SEQUENCE [LARGE SCALE GENOMIC DNA]</scope>
    <source>
        <strain evidence="1 2">CBS 962.96</strain>
    </source>
</reference>
<sequence>MPLPWYARLSGGHCCCDIFQLLTVFAHAIQPEEEIKCDLVNCKFSPAHPHNCPRCQQTCWQYRQFPQQYCAYLQWAYFHETDDVSETVQLRILTDTVPRVLQEGCNENHRSE</sequence>
<accession>A0A4S8MY30</accession>
<proteinExistence type="predicted"/>
<dbReference type="OrthoDB" id="2748942at2759"/>
<organism evidence="1 2">
    <name type="scientific">Dendrothele bispora (strain CBS 962.96)</name>
    <dbReference type="NCBI Taxonomy" id="1314807"/>
    <lineage>
        <taxon>Eukaryota</taxon>
        <taxon>Fungi</taxon>
        <taxon>Dikarya</taxon>
        <taxon>Basidiomycota</taxon>
        <taxon>Agaricomycotina</taxon>
        <taxon>Agaricomycetes</taxon>
        <taxon>Agaricomycetidae</taxon>
        <taxon>Agaricales</taxon>
        <taxon>Agaricales incertae sedis</taxon>
        <taxon>Dendrothele</taxon>
    </lineage>
</organism>
<dbReference type="AlphaFoldDB" id="A0A4S8MY30"/>
<gene>
    <name evidence="1" type="ORF">K435DRAFT_8132</name>
</gene>
<protein>
    <submittedName>
        <fullName evidence="1">Uncharacterized protein</fullName>
    </submittedName>
</protein>
<keyword evidence="2" id="KW-1185">Reference proteome</keyword>
<name>A0A4S8MY30_DENBC</name>
<dbReference type="EMBL" id="ML179035">
    <property type="protein sequence ID" value="THV08337.1"/>
    <property type="molecule type" value="Genomic_DNA"/>
</dbReference>